<comment type="subcellular location">
    <subcellularLocation>
        <location evidence="1">Mitochondrion</location>
    </subcellularLocation>
</comment>
<gene>
    <name evidence="7" type="ORF">Fcan01_21242</name>
</gene>
<evidence type="ECO:0000256" key="4">
    <source>
        <dbReference type="ARBA" id="ARBA00022946"/>
    </source>
</evidence>
<evidence type="ECO:0000256" key="1">
    <source>
        <dbReference type="ARBA" id="ARBA00004173"/>
    </source>
</evidence>
<protein>
    <submittedName>
        <fullName evidence="7">Isocitrate dehydrogenase [NAD] subunit gamma, mitochondrial</fullName>
    </submittedName>
</protein>
<keyword evidence="8" id="KW-1185">Reference proteome</keyword>
<keyword evidence="3" id="KW-0816">Tricarboxylic acid cycle</keyword>
<evidence type="ECO:0000256" key="5">
    <source>
        <dbReference type="ARBA" id="ARBA00023128"/>
    </source>
</evidence>
<dbReference type="OMA" id="PWSCDYY"/>
<evidence type="ECO:0000313" key="8">
    <source>
        <dbReference type="Proteomes" id="UP000198287"/>
    </source>
</evidence>
<dbReference type="GO" id="GO:0005739">
    <property type="term" value="C:mitochondrion"/>
    <property type="evidence" value="ECO:0007669"/>
    <property type="project" value="UniProtKB-SubCell"/>
</dbReference>
<dbReference type="SMART" id="SM01329">
    <property type="entry name" value="Iso_dh"/>
    <property type="match status" value="1"/>
</dbReference>
<dbReference type="PANTHER" id="PTHR11835">
    <property type="entry name" value="DECARBOXYLATING DEHYDROGENASES-ISOCITRATE, ISOPROPYLMALATE, TARTRATE"/>
    <property type="match status" value="1"/>
</dbReference>
<proteinExistence type="inferred from homology"/>
<evidence type="ECO:0000259" key="6">
    <source>
        <dbReference type="SMART" id="SM01329"/>
    </source>
</evidence>
<name>A0A226DIU3_FOLCA</name>
<keyword evidence="5" id="KW-0496">Mitochondrion</keyword>
<evidence type="ECO:0000256" key="2">
    <source>
        <dbReference type="ARBA" id="ARBA00007769"/>
    </source>
</evidence>
<reference evidence="7 8" key="1">
    <citation type="submission" date="2015-12" db="EMBL/GenBank/DDBJ databases">
        <title>The genome of Folsomia candida.</title>
        <authorList>
            <person name="Faddeeva A."/>
            <person name="Derks M.F."/>
            <person name="Anvar Y."/>
            <person name="Smit S."/>
            <person name="Van Straalen N."/>
            <person name="Roelofs D."/>
        </authorList>
    </citation>
    <scope>NUCLEOTIDE SEQUENCE [LARGE SCALE GENOMIC DNA]</scope>
    <source>
        <strain evidence="7 8">VU population</strain>
        <tissue evidence="7">Whole body</tissue>
    </source>
</reference>
<dbReference type="GO" id="GO:0006102">
    <property type="term" value="P:isocitrate metabolic process"/>
    <property type="evidence" value="ECO:0007669"/>
    <property type="project" value="TreeGrafter"/>
</dbReference>
<comment type="similarity">
    <text evidence="2">Belongs to the isocitrate and isopropylmalate dehydrogenases family.</text>
</comment>
<dbReference type="EMBL" id="LNIX01000020">
    <property type="protein sequence ID" value="OXA44106.1"/>
    <property type="molecule type" value="Genomic_DNA"/>
</dbReference>
<feature type="domain" description="Isopropylmalate dehydrogenase-like" evidence="6">
    <location>
        <begin position="65"/>
        <end position="388"/>
    </location>
</feature>
<evidence type="ECO:0000256" key="3">
    <source>
        <dbReference type="ARBA" id="ARBA00022532"/>
    </source>
</evidence>
<dbReference type="PANTHER" id="PTHR11835:SF60">
    <property type="entry name" value="ISOCITRATE DEHYDROGENASE [NAD] SUBUNIT, MITOCHONDRIAL"/>
    <property type="match status" value="1"/>
</dbReference>
<dbReference type="InterPro" id="IPR024084">
    <property type="entry name" value="IsoPropMal-DH-like_dom"/>
</dbReference>
<dbReference type="Pfam" id="PF00180">
    <property type="entry name" value="Iso_dh"/>
    <property type="match status" value="1"/>
</dbReference>
<dbReference type="GO" id="GO:0006099">
    <property type="term" value="P:tricarboxylic acid cycle"/>
    <property type="evidence" value="ECO:0007669"/>
    <property type="project" value="UniProtKB-KW"/>
</dbReference>
<dbReference type="STRING" id="158441.A0A226DIU3"/>
<dbReference type="NCBIfam" id="TIGR00175">
    <property type="entry name" value="mito_nad_idh"/>
    <property type="match status" value="1"/>
</dbReference>
<dbReference type="Proteomes" id="UP000198287">
    <property type="component" value="Unassembled WGS sequence"/>
</dbReference>
<sequence length="401" mass="44317">MAAFGRTQLLKLAQMSSMSLNGAGSATRTMGAGQLGLGDSQKRFKSKTSRLAKILPKAKYGGRHTVTMLPGGGIGPELMGYVREVFRYAGVPVDFEEVNINPNTEGNEDLEYAITSIRRNGVALKGNIETKSLSPNVMSRNVALRNELDLFVNVIHCLSYAGVPSRQKDIDVYLIRQNTEGEYAMLEHESVYGVVECLKIVTRENSERLARYAFDFAKKHGRKKVTTIHKANIMKTSDGLFLEISRQIAKEYPDIQHNDMIIDNCCMQLVSNPHQFDVMLMTNLYGSIVSNVICGLMGGAGLLSGRNYGTEYAIFEPGTRNTGTSIAGKNIANPISMMNAAADLLHHLRLENHSVWLREAIDQTINVDKIHTPDLGGQATSMDVVKNIVNYLQAKTKVENW</sequence>
<keyword evidence="4" id="KW-0809">Transit peptide</keyword>
<dbReference type="OrthoDB" id="10261637at2759"/>
<comment type="caution">
    <text evidence="7">The sequence shown here is derived from an EMBL/GenBank/DDBJ whole genome shotgun (WGS) entry which is preliminary data.</text>
</comment>
<evidence type="ECO:0000313" key="7">
    <source>
        <dbReference type="EMBL" id="OXA44106.1"/>
    </source>
</evidence>
<accession>A0A226DIU3</accession>
<dbReference type="InterPro" id="IPR004434">
    <property type="entry name" value="Isocitrate_DH_NAD"/>
</dbReference>
<dbReference type="FunFam" id="3.40.718.10:FF:000001">
    <property type="entry name" value="Isocitrate dehydrogenase [NAD] subunit, mitochondrial"/>
    <property type="match status" value="1"/>
</dbReference>
<dbReference type="SUPFAM" id="SSF53659">
    <property type="entry name" value="Isocitrate/Isopropylmalate dehydrogenase-like"/>
    <property type="match status" value="1"/>
</dbReference>
<organism evidence="7 8">
    <name type="scientific">Folsomia candida</name>
    <name type="common">Springtail</name>
    <dbReference type="NCBI Taxonomy" id="158441"/>
    <lineage>
        <taxon>Eukaryota</taxon>
        <taxon>Metazoa</taxon>
        <taxon>Ecdysozoa</taxon>
        <taxon>Arthropoda</taxon>
        <taxon>Hexapoda</taxon>
        <taxon>Collembola</taxon>
        <taxon>Entomobryomorpha</taxon>
        <taxon>Isotomoidea</taxon>
        <taxon>Isotomidae</taxon>
        <taxon>Proisotominae</taxon>
        <taxon>Folsomia</taxon>
    </lineage>
</organism>
<dbReference type="Gene3D" id="3.40.718.10">
    <property type="entry name" value="Isopropylmalate Dehydrogenase"/>
    <property type="match status" value="1"/>
</dbReference>
<dbReference type="AlphaFoldDB" id="A0A226DIU3"/>